<proteinExistence type="inferred from homology"/>
<evidence type="ECO:0000256" key="7">
    <source>
        <dbReference type="ARBA" id="ARBA00022840"/>
    </source>
</evidence>
<dbReference type="SUPFAM" id="SSF47323">
    <property type="entry name" value="Anticodon-binding domain of a subclass of class I aminoacyl-tRNA synthetases"/>
    <property type="match status" value="1"/>
</dbReference>
<keyword evidence="9 11" id="KW-0030">Aminoacyl-tRNA synthetase</keyword>
<dbReference type="InterPro" id="IPR036695">
    <property type="entry name" value="Arg-tRNA-synth_N_sf"/>
</dbReference>
<evidence type="ECO:0000256" key="2">
    <source>
        <dbReference type="ARBA" id="ARBA00005594"/>
    </source>
</evidence>
<gene>
    <name evidence="11" type="primary">argS</name>
    <name evidence="16" type="ORF">FDP22_17275</name>
</gene>
<dbReference type="GO" id="GO:0004814">
    <property type="term" value="F:arginine-tRNA ligase activity"/>
    <property type="evidence" value="ECO:0007669"/>
    <property type="project" value="UniProtKB-UniRule"/>
</dbReference>
<dbReference type="PRINTS" id="PR01038">
    <property type="entry name" value="TRNASYNTHARG"/>
</dbReference>
<dbReference type="InterPro" id="IPR001278">
    <property type="entry name" value="Arg-tRNA-ligase"/>
</dbReference>
<dbReference type="Pfam" id="PF05746">
    <property type="entry name" value="DALR_1"/>
    <property type="match status" value="1"/>
</dbReference>
<evidence type="ECO:0000313" key="17">
    <source>
        <dbReference type="Proteomes" id="UP000305888"/>
    </source>
</evidence>
<evidence type="ECO:0000256" key="9">
    <source>
        <dbReference type="ARBA" id="ARBA00023146"/>
    </source>
</evidence>
<keyword evidence="8 11" id="KW-0648">Protein biosynthesis</keyword>
<evidence type="ECO:0000313" key="16">
    <source>
        <dbReference type="EMBL" id="QDL93380.1"/>
    </source>
</evidence>
<dbReference type="InterPro" id="IPR014729">
    <property type="entry name" value="Rossmann-like_a/b/a_fold"/>
</dbReference>
<dbReference type="HAMAP" id="MF_00123">
    <property type="entry name" value="Arg_tRNA_synth"/>
    <property type="match status" value="1"/>
</dbReference>
<keyword evidence="6 11" id="KW-0547">Nucleotide-binding</keyword>
<keyword evidence="17" id="KW-1185">Reference proteome</keyword>
<dbReference type="PANTHER" id="PTHR11956">
    <property type="entry name" value="ARGINYL-TRNA SYNTHETASE"/>
    <property type="match status" value="1"/>
</dbReference>
<keyword evidence="13" id="KW-0472">Membrane</keyword>
<reference evidence="16 17" key="1">
    <citation type="submission" date="2019-06" db="EMBL/GenBank/DDBJ databases">
        <title>Genome sequence of Rhodobacteraceae bacterium D4M1.</title>
        <authorList>
            <person name="Cao J."/>
        </authorList>
    </citation>
    <scope>NUCLEOTIDE SEQUENCE [LARGE SCALE GENOMIC DNA]</scope>
    <source>
        <strain evidence="16 17">D4M1</strain>
    </source>
</reference>
<dbReference type="AlphaFoldDB" id="A0A5B8G0R5"/>
<organism evidence="16 17">
    <name type="scientific">Paroceanicella profunda</name>
    <dbReference type="NCBI Taxonomy" id="2579971"/>
    <lineage>
        <taxon>Bacteria</taxon>
        <taxon>Pseudomonadati</taxon>
        <taxon>Pseudomonadota</taxon>
        <taxon>Alphaproteobacteria</taxon>
        <taxon>Rhodobacterales</taxon>
        <taxon>Paracoccaceae</taxon>
        <taxon>Paroceanicella</taxon>
    </lineage>
</organism>
<protein>
    <recommendedName>
        <fullName evidence="11">Arginine--tRNA ligase</fullName>
        <ecNumber evidence="11">6.1.1.19</ecNumber>
    </recommendedName>
    <alternativeName>
        <fullName evidence="11">Arginyl-tRNA synthetase</fullName>
        <shortName evidence="11">ArgRS</shortName>
    </alternativeName>
</protein>
<feature type="transmembrane region" description="Helical" evidence="13">
    <location>
        <begin position="556"/>
        <end position="577"/>
    </location>
</feature>
<dbReference type="OrthoDB" id="9803211at2"/>
<dbReference type="InterPro" id="IPR001412">
    <property type="entry name" value="aa-tRNA-synth_I_CS"/>
</dbReference>
<evidence type="ECO:0000256" key="12">
    <source>
        <dbReference type="RuleBase" id="RU363038"/>
    </source>
</evidence>
<comment type="similarity">
    <text evidence="2 11 12">Belongs to the class-I aminoacyl-tRNA synthetase family.</text>
</comment>
<name>A0A5B8G0R5_9RHOB</name>
<dbReference type="Pfam" id="PF03485">
    <property type="entry name" value="Arg_tRNA_synt_N"/>
    <property type="match status" value="1"/>
</dbReference>
<keyword evidence="4 11" id="KW-0963">Cytoplasm</keyword>
<feature type="short sequence motif" description="'HIGH' region" evidence="11">
    <location>
        <begin position="131"/>
        <end position="141"/>
    </location>
</feature>
<dbReference type="EMBL" id="CP040818">
    <property type="protein sequence ID" value="QDL93380.1"/>
    <property type="molecule type" value="Genomic_DNA"/>
</dbReference>
<keyword evidence="5 11" id="KW-0436">Ligase</keyword>
<dbReference type="Gene3D" id="3.30.1360.70">
    <property type="entry name" value="Arginyl tRNA synthetase N-terminal domain"/>
    <property type="match status" value="1"/>
</dbReference>
<feature type="domain" description="Arginyl tRNA synthetase N-terminal" evidence="15">
    <location>
        <begin position="5"/>
        <end position="94"/>
    </location>
</feature>
<dbReference type="GO" id="GO:0005737">
    <property type="term" value="C:cytoplasm"/>
    <property type="evidence" value="ECO:0007669"/>
    <property type="project" value="UniProtKB-SubCell"/>
</dbReference>
<evidence type="ECO:0000259" key="15">
    <source>
        <dbReference type="SMART" id="SM01016"/>
    </source>
</evidence>
<dbReference type="GO" id="GO:0006420">
    <property type="term" value="P:arginyl-tRNA aminoacylation"/>
    <property type="evidence" value="ECO:0007669"/>
    <property type="project" value="UniProtKB-UniRule"/>
</dbReference>
<dbReference type="Gene3D" id="1.10.730.10">
    <property type="entry name" value="Isoleucyl-tRNA Synthetase, Domain 1"/>
    <property type="match status" value="1"/>
</dbReference>
<dbReference type="InterPro" id="IPR008909">
    <property type="entry name" value="DALR_anticod-bd"/>
</dbReference>
<evidence type="ECO:0000256" key="10">
    <source>
        <dbReference type="ARBA" id="ARBA00049339"/>
    </source>
</evidence>
<dbReference type="SMART" id="SM01016">
    <property type="entry name" value="Arg_tRNA_synt_N"/>
    <property type="match status" value="1"/>
</dbReference>
<evidence type="ECO:0000256" key="6">
    <source>
        <dbReference type="ARBA" id="ARBA00022741"/>
    </source>
</evidence>
<evidence type="ECO:0000256" key="4">
    <source>
        <dbReference type="ARBA" id="ARBA00022490"/>
    </source>
</evidence>
<dbReference type="GO" id="GO:0005524">
    <property type="term" value="F:ATP binding"/>
    <property type="evidence" value="ECO:0007669"/>
    <property type="project" value="UniProtKB-UniRule"/>
</dbReference>
<dbReference type="FunFam" id="3.40.50.620:FF:000062">
    <property type="entry name" value="Arginine--tRNA ligase"/>
    <property type="match status" value="1"/>
</dbReference>
<evidence type="ECO:0000256" key="8">
    <source>
        <dbReference type="ARBA" id="ARBA00022917"/>
    </source>
</evidence>
<keyword evidence="7 11" id="KW-0067">ATP-binding</keyword>
<dbReference type="InterPro" id="IPR009080">
    <property type="entry name" value="tRNAsynth_Ia_anticodon-bd"/>
</dbReference>
<evidence type="ECO:0000256" key="11">
    <source>
        <dbReference type="HAMAP-Rule" id="MF_00123"/>
    </source>
</evidence>
<evidence type="ECO:0000256" key="5">
    <source>
        <dbReference type="ARBA" id="ARBA00022598"/>
    </source>
</evidence>
<keyword evidence="13" id="KW-0812">Transmembrane</keyword>
<dbReference type="Pfam" id="PF00750">
    <property type="entry name" value="tRNA-synt_1d"/>
    <property type="match status" value="1"/>
</dbReference>
<dbReference type="CDD" id="cd00671">
    <property type="entry name" value="ArgRS_core"/>
    <property type="match status" value="1"/>
</dbReference>
<keyword evidence="13" id="KW-1133">Transmembrane helix</keyword>
<comment type="catalytic activity">
    <reaction evidence="10 11">
        <text>tRNA(Arg) + L-arginine + ATP = L-arginyl-tRNA(Arg) + AMP + diphosphate</text>
        <dbReference type="Rhea" id="RHEA:20301"/>
        <dbReference type="Rhea" id="RHEA-COMP:9658"/>
        <dbReference type="Rhea" id="RHEA-COMP:9673"/>
        <dbReference type="ChEBI" id="CHEBI:30616"/>
        <dbReference type="ChEBI" id="CHEBI:32682"/>
        <dbReference type="ChEBI" id="CHEBI:33019"/>
        <dbReference type="ChEBI" id="CHEBI:78442"/>
        <dbReference type="ChEBI" id="CHEBI:78513"/>
        <dbReference type="ChEBI" id="CHEBI:456215"/>
        <dbReference type="EC" id="6.1.1.19"/>
    </reaction>
</comment>
<dbReference type="PROSITE" id="PS00178">
    <property type="entry name" value="AA_TRNA_LIGASE_I"/>
    <property type="match status" value="1"/>
</dbReference>
<dbReference type="Gene3D" id="3.40.50.620">
    <property type="entry name" value="HUPs"/>
    <property type="match status" value="1"/>
</dbReference>
<dbReference type="Proteomes" id="UP000305888">
    <property type="component" value="Chromosome"/>
</dbReference>
<comment type="subcellular location">
    <subcellularLocation>
        <location evidence="1 11">Cytoplasm</location>
    </subcellularLocation>
</comment>
<dbReference type="RefSeq" id="WP_138575982.1">
    <property type="nucleotide sequence ID" value="NZ_CP040818.1"/>
</dbReference>
<dbReference type="SUPFAM" id="SSF55190">
    <property type="entry name" value="Arginyl-tRNA synthetase (ArgRS), N-terminal 'additional' domain"/>
    <property type="match status" value="1"/>
</dbReference>
<evidence type="ECO:0000256" key="1">
    <source>
        <dbReference type="ARBA" id="ARBA00004496"/>
    </source>
</evidence>
<dbReference type="NCBIfam" id="TIGR00456">
    <property type="entry name" value="argS"/>
    <property type="match status" value="1"/>
</dbReference>
<dbReference type="PANTHER" id="PTHR11956:SF5">
    <property type="entry name" value="ARGININE--TRNA LIGASE, CYTOPLASMIC"/>
    <property type="match status" value="1"/>
</dbReference>
<feature type="domain" description="DALR anticodon binding" evidence="14">
    <location>
        <begin position="451"/>
        <end position="580"/>
    </location>
</feature>
<dbReference type="SUPFAM" id="SSF52374">
    <property type="entry name" value="Nucleotidylyl transferase"/>
    <property type="match status" value="1"/>
</dbReference>
<evidence type="ECO:0000256" key="13">
    <source>
        <dbReference type="SAM" id="Phobius"/>
    </source>
</evidence>
<comment type="subunit">
    <text evidence="3 11">Monomer.</text>
</comment>
<evidence type="ECO:0000259" key="14">
    <source>
        <dbReference type="SMART" id="SM00836"/>
    </source>
</evidence>
<dbReference type="KEGG" id="ppru:FDP22_17275"/>
<sequence>MNLFADIRTLVLDSLATLAAQGTLPPGMDLGNVTVEPPRDPAHGDMATNAAMVLAKPAGKKPREIADALAALLASDARIASAEVAGPGFLNLRLAPGVWTSVIPAALAAGADFGRSAMGGGLKVNVEYVSANPTGPLHVGHTRGAVFGDALAALLDFAGYAVTREYYVNDGGAQVDVLARSAYERYREANGLEPKIADGLYPGDYLVPVGQALKDKYGDSLIDRPEEDWLEDIRLFATEAMMDMIRADLAALGVTMDSFFSEKSLYGTGRIEAALADLESKGLIYEGVLEPPKGKTPEDWEPREQTLFRSTLHGDDVDRPVKKSDGAWTYFAPDIAYHYDKVTRGFDLLIDVFGADHGGYVKRMKAAVSALSGGRVPLDVKLCQLVKLYKNGEPFKMSKRAGTFVTLRDVIDEVGPDVTRFTMLTRKNDAALDFDFAKALEQSKDNPVFYVQYAHARVHSVMARAAEAGIPTDAQAIAGADLSLLADAAEQGLAAKLAEWPRIVEAAAGAHEPHRIAFYLYDLASDLHGLWNRGTDDPSLRFVQESNIPASLARLALIRAVAVVIAAGLGILGVTPVQEMR</sequence>
<dbReference type="EC" id="6.1.1.19" evidence="11"/>
<dbReference type="SMART" id="SM00836">
    <property type="entry name" value="DALR_1"/>
    <property type="match status" value="1"/>
</dbReference>
<evidence type="ECO:0000256" key="3">
    <source>
        <dbReference type="ARBA" id="ARBA00011245"/>
    </source>
</evidence>
<accession>A0A5B8G0R5</accession>
<dbReference type="InterPro" id="IPR005148">
    <property type="entry name" value="Arg-tRNA-synth_N"/>
</dbReference>
<dbReference type="InterPro" id="IPR035684">
    <property type="entry name" value="ArgRS_core"/>
</dbReference>